<gene>
    <name evidence="7" type="ORF">MGAL_10B019370</name>
</gene>
<sequence length="695" mass="81332">MSENNGHDLVMVLRQRFLECGICTEIYDEDVHVPKLLPCLHTLCIKCIITIHKGNSLTCPLCNKLHNLKKGELSSLPKDNTRRDLTYILQKHKKCDLEKCALCRKSKHLSVKCEKCVMRICLDCQPKHQRKYPMHDIVIGLLPVTNEMEDNDLCDQTGHDRGRLRYFCKDLQCEKVLCATCVITEHKDHPVEDIDVLISGRKKSFQQLLQSVRQKHTTVKDLEDRSKKSILFLNNQAITCRKKVKESYAKGVQKLRAKKEKAIQYLEMVHERNEKRLNQTNEKMASYLVNANECCNISEKLLRNSTKTSFLTLERTVSEHLRKFLISEIDKLDVQGNHLYNEIEDISFGFGNLINQLDKLDGTAIMEEPRFLRHASTASLRNNGQDLRLTLLVIILAILFIYLLWITPMHEFDHRKAQDLHFDIEGNNPYIFPCNTADNKTVSTRINESGMICRHYQHRSRQIFGKNGFDRTKEYRLDIQIIIETKSNNDRKEKNFQFERINVNDLLFEFGITTKKEESTLYLYERKYNTWGITGYACKRGMGICLRTYEKQLLSENAIFRSRGNKSFIETHFTINIQLQKRRCEILSKDVLLYTFENVSNECIVWPVYGIYEDKKYIFVTITSSGQLFDRSTLFPNVPLFIAIDNTVFANRNSTLGTKHVLFNEFQRYVFVKFLHNYSCYETIMHIVEISFPEI</sequence>
<dbReference type="AlphaFoldDB" id="A0A8B6EN51"/>
<dbReference type="SUPFAM" id="SSF57845">
    <property type="entry name" value="B-box zinc-binding domain"/>
    <property type="match status" value="1"/>
</dbReference>
<dbReference type="SUPFAM" id="SSF57850">
    <property type="entry name" value="RING/U-box"/>
    <property type="match status" value="1"/>
</dbReference>
<dbReference type="PANTHER" id="PTHR25462:SF296">
    <property type="entry name" value="MEIOTIC P26, ISOFORM F"/>
    <property type="match status" value="1"/>
</dbReference>
<evidence type="ECO:0000313" key="7">
    <source>
        <dbReference type="EMBL" id="VDI37406.1"/>
    </source>
</evidence>
<evidence type="ECO:0000259" key="6">
    <source>
        <dbReference type="PROSITE" id="PS50089"/>
    </source>
</evidence>
<name>A0A8B6EN51_MYTGA</name>
<dbReference type="InterPro" id="IPR000315">
    <property type="entry name" value="Znf_B-box"/>
</dbReference>
<organism evidence="7 8">
    <name type="scientific">Mytilus galloprovincialis</name>
    <name type="common">Mediterranean mussel</name>
    <dbReference type="NCBI Taxonomy" id="29158"/>
    <lineage>
        <taxon>Eukaryota</taxon>
        <taxon>Metazoa</taxon>
        <taxon>Spiralia</taxon>
        <taxon>Lophotrochozoa</taxon>
        <taxon>Mollusca</taxon>
        <taxon>Bivalvia</taxon>
        <taxon>Autobranchia</taxon>
        <taxon>Pteriomorphia</taxon>
        <taxon>Mytilida</taxon>
        <taxon>Mytiloidea</taxon>
        <taxon>Mytilidae</taxon>
        <taxon>Mytilinae</taxon>
        <taxon>Mytilus</taxon>
    </lineage>
</organism>
<keyword evidence="3" id="KW-0862">Zinc</keyword>
<dbReference type="PROSITE" id="PS00518">
    <property type="entry name" value="ZF_RING_1"/>
    <property type="match status" value="1"/>
</dbReference>
<keyword evidence="5" id="KW-0812">Transmembrane</keyword>
<dbReference type="InterPro" id="IPR013083">
    <property type="entry name" value="Znf_RING/FYVE/PHD"/>
</dbReference>
<proteinExistence type="predicted"/>
<evidence type="ECO:0000256" key="2">
    <source>
        <dbReference type="ARBA" id="ARBA00022771"/>
    </source>
</evidence>
<feature type="domain" description="RING-type" evidence="6">
    <location>
        <begin position="20"/>
        <end position="63"/>
    </location>
</feature>
<dbReference type="EMBL" id="UYJE01005441">
    <property type="protein sequence ID" value="VDI37406.1"/>
    <property type="molecule type" value="Genomic_DNA"/>
</dbReference>
<accession>A0A8B6EN51</accession>
<evidence type="ECO:0000313" key="8">
    <source>
        <dbReference type="Proteomes" id="UP000596742"/>
    </source>
</evidence>
<dbReference type="Gene3D" id="3.30.40.10">
    <property type="entry name" value="Zinc/RING finger domain, C3HC4 (zinc finger)"/>
    <property type="match status" value="1"/>
</dbReference>
<dbReference type="PROSITE" id="PS50089">
    <property type="entry name" value="ZF_RING_2"/>
    <property type="match status" value="1"/>
</dbReference>
<evidence type="ECO:0000256" key="4">
    <source>
        <dbReference type="PROSITE-ProRule" id="PRU00175"/>
    </source>
</evidence>
<dbReference type="Pfam" id="PF00643">
    <property type="entry name" value="zf-B_box"/>
    <property type="match status" value="1"/>
</dbReference>
<keyword evidence="5" id="KW-1133">Transmembrane helix</keyword>
<protein>
    <recommendedName>
        <fullName evidence="6">RING-type domain-containing protein</fullName>
    </recommendedName>
</protein>
<keyword evidence="1" id="KW-0479">Metal-binding</keyword>
<dbReference type="Proteomes" id="UP000596742">
    <property type="component" value="Unassembled WGS sequence"/>
</dbReference>
<keyword evidence="5" id="KW-0472">Membrane</keyword>
<dbReference type="SMART" id="SM00184">
    <property type="entry name" value="RING"/>
    <property type="match status" value="1"/>
</dbReference>
<reference evidence="7" key="1">
    <citation type="submission" date="2018-11" db="EMBL/GenBank/DDBJ databases">
        <authorList>
            <person name="Alioto T."/>
            <person name="Alioto T."/>
        </authorList>
    </citation>
    <scope>NUCLEOTIDE SEQUENCE</scope>
</reference>
<feature type="transmembrane region" description="Helical" evidence="5">
    <location>
        <begin position="387"/>
        <end position="406"/>
    </location>
</feature>
<keyword evidence="2 4" id="KW-0863">Zinc-finger</keyword>
<dbReference type="InterPro" id="IPR047153">
    <property type="entry name" value="TRIM45/56/19-like"/>
</dbReference>
<evidence type="ECO:0000256" key="1">
    <source>
        <dbReference type="ARBA" id="ARBA00022723"/>
    </source>
</evidence>
<dbReference type="PANTHER" id="PTHR25462">
    <property type="entry name" value="BONUS, ISOFORM C-RELATED"/>
    <property type="match status" value="1"/>
</dbReference>
<evidence type="ECO:0000256" key="3">
    <source>
        <dbReference type="ARBA" id="ARBA00022833"/>
    </source>
</evidence>
<dbReference type="Gene3D" id="3.30.160.60">
    <property type="entry name" value="Classic Zinc Finger"/>
    <property type="match status" value="1"/>
</dbReference>
<dbReference type="InterPro" id="IPR017907">
    <property type="entry name" value="Znf_RING_CS"/>
</dbReference>
<evidence type="ECO:0000256" key="5">
    <source>
        <dbReference type="SAM" id="Phobius"/>
    </source>
</evidence>
<dbReference type="InterPro" id="IPR001841">
    <property type="entry name" value="Znf_RING"/>
</dbReference>
<dbReference type="GO" id="GO:0008270">
    <property type="term" value="F:zinc ion binding"/>
    <property type="evidence" value="ECO:0007669"/>
    <property type="project" value="UniProtKB-KW"/>
</dbReference>
<keyword evidence="8" id="KW-1185">Reference proteome</keyword>
<dbReference type="Pfam" id="PF00097">
    <property type="entry name" value="zf-C3HC4"/>
    <property type="match status" value="1"/>
</dbReference>
<dbReference type="InterPro" id="IPR018957">
    <property type="entry name" value="Znf_C3HC4_RING-type"/>
</dbReference>
<dbReference type="OrthoDB" id="111250at2759"/>
<comment type="caution">
    <text evidence="7">The sequence shown here is derived from an EMBL/GenBank/DDBJ whole genome shotgun (WGS) entry which is preliminary data.</text>
</comment>